<dbReference type="Pfam" id="PF17853">
    <property type="entry name" value="GGDEF_2"/>
    <property type="match status" value="1"/>
</dbReference>
<dbReference type="PANTHER" id="PTHR33744">
    <property type="entry name" value="CARBOHYDRATE DIACID REGULATOR"/>
    <property type="match status" value="1"/>
</dbReference>
<accession>A0A4S8PA25</accession>
<dbReference type="PANTHER" id="PTHR33744:SF1">
    <property type="entry name" value="DNA-BINDING TRANSCRIPTIONAL ACTIVATOR ADER"/>
    <property type="match status" value="1"/>
</dbReference>
<feature type="domain" description="CdaR GGDEF-like" evidence="4">
    <location>
        <begin position="178"/>
        <end position="280"/>
    </location>
</feature>
<dbReference type="InterPro" id="IPR041522">
    <property type="entry name" value="CdaR_GGDEF"/>
</dbReference>
<dbReference type="Pfam" id="PF14361">
    <property type="entry name" value="RsbRD_N"/>
    <property type="match status" value="1"/>
</dbReference>
<feature type="domain" description="PucR C-terminal helix-turn-helix" evidence="2">
    <location>
        <begin position="329"/>
        <end position="387"/>
    </location>
</feature>
<dbReference type="RefSeq" id="WP_136530835.1">
    <property type="nucleotide sequence ID" value="NZ_STGX01000012.1"/>
</dbReference>
<comment type="caution">
    <text evidence="5">The sequence shown here is derived from an EMBL/GenBank/DDBJ whole genome shotgun (WGS) entry which is preliminary data.</text>
</comment>
<organism evidence="5 6">
    <name type="scientific">Glycomyces paridis</name>
    <dbReference type="NCBI Taxonomy" id="2126555"/>
    <lineage>
        <taxon>Bacteria</taxon>
        <taxon>Bacillati</taxon>
        <taxon>Actinomycetota</taxon>
        <taxon>Actinomycetes</taxon>
        <taxon>Glycomycetales</taxon>
        <taxon>Glycomycetaceae</taxon>
        <taxon>Glycomyces</taxon>
    </lineage>
</organism>
<dbReference type="InterPro" id="IPR025751">
    <property type="entry name" value="RsbRD_N_dom"/>
</dbReference>
<comment type="similarity">
    <text evidence="1">Belongs to the CdaR family.</text>
</comment>
<dbReference type="InterPro" id="IPR025736">
    <property type="entry name" value="PucR_C-HTH_dom"/>
</dbReference>
<feature type="domain" description="RsbT co-antagonist protein RsbRD N-terminal" evidence="3">
    <location>
        <begin position="23"/>
        <end position="160"/>
    </location>
</feature>
<protein>
    <submittedName>
        <fullName evidence="5">PucR family transcriptional regulator</fullName>
    </submittedName>
</protein>
<evidence type="ECO:0000259" key="2">
    <source>
        <dbReference type="Pfam" id="PF13556"/>
    </source>
</evidence>
<dbReference type="Gene3D" id="1.10.10.2840">
    <property type="entry name" value="PucR C-terminal helix-turn-helix domain"/>
    <property type="match status" value="1"/>
</dbReference>
<dbReference type="Pfam" id="PF13556">
    <property type="entry name" value="HTH_30"/>
    <property type="match status" value="1"/>
</dbReference>
<dbReference type="AlphaFoldDB" id="A0A4S8PA25"/>
<dbReference type="InterPro" id="IPR051448">
    <property type="entry name" value="CdaR-like_regulators"/>
</dbReference>
<evidence type="ECO:0000259" key="3">
    <source>
        <dbReference type="Pfam" id="PF14361"/>
    </source>
</evidence>
<dbReference type="EMBL" id="STGX01000012">
    <property type="protein sequence ID" value="THV27118.1"/>
    <property type="molecule type" value="Genomic_DNA"/>
</dbReference>
<keyword evidence="6" id="KW-1185">Reference proteome</keyword>
<reference evidence="5 6" key="1">
    <citation type="journal article" date="2018" name="Int. J. Syst. Evol. Microbiol.">
        <title>Glycomyces paridis sp. nov., isolated from the medicinal plant Paris polyphylla.</title>
        <authorList>
            <person name="Fang X.M."/>
            <person name="Bai J.L."/>
            <person name="Su J."/>
            <person name="Zhao L.L."/>
            <person name="Liu H.Y."/>
            <person name="Ma B.P."/>
            <person name="Zhang Y.Q."/>
            <person name="Yu L.Y."/>
        </authorList>
    </citation>
    <scope>NUCLEOTIDE SEQUENCE [LARGE SCALE GENOMIC DNA]</scope>
    <source>
        <strain evidence="5 6">CPCC 204357</strain>
    </source>
</reference>
<dbReference type="OrthoDB" id="3196285at2"/>
<proteinExistence type="inferred from homology"/>
<evidence type="ECO:0000256" key="1">
    <source>
        <dbReference type="ARBA" id="ARBA00006754"/>
    </source>
</evidence>
<evidence type="ECO:0000259" key="4">
    <source>
        <dbReference type="Pfam" id="PF17853"/>
    </source>
</evidence>
<evidence type="ECO:0000313" key="6">
    <source>
        <dbReference type="Proteomes" id="UP000305792"/>
    </source>
</evidence>
<evidence type="ECO:0000313" key="5">
    <source>
        <dbReference type="EMBL" id="THV27118.1"/>
    </source>
</evidence>
<sequence length="398" mass="43374">MGTIESTGKTAEEVIRRIGDGVPALADRITDRIFKEIPIYATGAVATREVVFESVRANVEDAFDRLAGRKFDLAMAAKTGRSRAQVGLPLADLLSSFRMGYDETWDAIIRAARLDPPISGDLVVDMSRNWFHLHNLVGDTLIHAYREEAQHLLLTRERERAALVNVLLSSDIGLATMVEVADQLRLPVEGEFAVVAAATVIGRDPLPRIGSHLAAADVASVWHLGQESLVGVLSLEKASRVPSVLETVRRHATGPVGVSPVFTSLRRAPWALGLAQLVLQRHTGTVVVEQFRDNPMNVLVASAPDAAQETTRTVLGGLLDLPADRRDLLLETFTAWIEAGGSAQATGEALVCHPNTIRHRLRRIELVTGRSLTRPGDVAELVAACHAWEQLPHQAWDR</sequence>
<dbReference type="InterPro" id="IPR042070">
    <property type="entry name" value="PucR_C-HTH_sf"/>
</dbReference>
<gene>
    <name evidence="5" type="ORF">E9998_16795</name>
</gene>
<dbReference type="Proteomes" id="UP000305792">
    <property type="component" value="Unassembled WGS sequence"/>
</dbReference>
<name>A0A4S8PA25_9ACTN</name>